<reference evidence="2" key="1">
    <citation type="submission" date="2021-02" db="EMBL/GenBank/DDBJ databases">
        <authorList>
            <person name="Nowell W R."/>
        </authorList>
    </citation>
    <scope>NUCLEOTIDE SEQUENCE</scope>
</reference>
<dbReference type="EMBL" id="CAJNOT010006350">
    <property type="protein sequence ID" value="CAF1487874.1"/>
    <property type="molecule type" value="Genomic_DNA"/>
</dbReference>
<evidence type="ECO:0000256" key="1">
    <source>
        <dbReference type="SAM" id="MobiDB-lite"/>
    </source>
</evidence>
<sequence>MNSTASSMNGLMGLHWQWPMLSSVIEQIPIQKLALIEHLCSLFSEDDDQTFIHISELLRNQYQVGIDYRTLRLLSTMFGTSIPNFYTSGNHIEIINSFSLTNNTPFFSTIHLSTCYTKCILCDGNLRKYTLQSVKIYHDNGQCFNGIIKIMSCTHSYTTFHDNPPIYYLPNYICQSSNNGNYKRIRTTAEFDSVIVGCDKTPKPGEDYCDEHRDRRDISMMPVNTRNAANRRTVPQVETSKPKKISGFLLQSLTHTNDENEDEESSSYSDVQSLSMHNQKRGNLNRIKNENNDHVAKKTRTNDIEIEMDENNLFLNHSNHTTHLNVLSPL</sequence>
<dbReference type="AlphaFoldDB" id="A0A815SB81"/>
<gene>
    <name evidence="2" type="ORF">ZHD862_LOCUS36867</name>
</gene>
<name>A0A815SB81_9BILA</name>
<dbReference type="Proteomes" id="UP000663864">
    <property type="component" value="Unassembled WGS sequence"/>
</dbReference>
<evidence type="ECO:0000313" key="3">
    <source>
        <dbReference type="Proteomes" id="UP000663864"/>
    </source>
</evidence>
<organism evidence="2 3">
    <name type="scientific">Rotaria sordida</name>
    <dbReference type="NCBI Taxonomy" id="392033"/>
    <lineage>
        <taxon>Eukaryota</taxon>
        <taxon>Metazoa</taxon>
        <taxon>Spiralia</taxon>
        <taxon>Gnathifera</taxon>
        <taxon>Rotifera</taxon>
        <taxon>Eurotatoria</taxon>
        <taxon>Bdelloidea</taxon>
        <taxon>Philodinida</taxon>
        <taxon>Philodinidae</taxon>
        <taxon>Rotaria</taxon>
    </lineage>
</organism>
<feature type="region of interest" description="Disordered" evidence="1">
    <location>
        <begin position="255"/>
        <end position="291"/>
    </location>
</feature>
<protein>
    <submittedName>
        <fullName evidence="2">Uncharacterized protein</fullName>
    </submittedName>
</protein>
<feature type="non-terminal residue" evidence="2">
    <location>
        <position position="1"/>
    </location>
</feature>
<evidence type="ECO:0000313" key="2">
    <source>
        <dbReference type="EMBL" id="CAF1487874.1"/>
    </source>
</evidence>
<accession>A0A815SB81</accession>
<proteinExistence type="predicted"/>
<comment type="caution">
    <text evidence="2">The sequence shown here is derived from an EMBL/GenBank/DDBJ whole genome shotgun (WGS) entry which is preliminary data.</text>
</comment>